<protein>
    <submittedName>
        <fullName evidence="2">Uncharacterized protein</fullName>
    </submittedName>
</protein>
<feature type="region of interest" description="Disordered" evidence="1">
    <location>
        <begin position="1"/>
        <end position="56"/>
    </location>
</feature>
<dbReference type="STRING" id="585531.HMPREF0063_11224"/>
<gene>
    <name evidence="2" type="ORF">HMPREF0063_11224</name>
</gene>
<dbReference type="HOGENOM" id="CLU_3003731_0_0_11"/>
<dbReference type="EMBL" id="ACLF03000004">
    <property type="protein sequence ID" value="EFQ83561.1"/>
    <property type="molecule type" value="Genomic_DNA"/>
</dbReference>
<evidence type="ECO:0000313" key="2">
    <source>
        <dbReference type="EMBL" id="EFQ83561.1"/>
    </source>
</evidence>
<evidence type="ECO:0000256" key="1">
    <source>
        <dbReference type="SAM" id="MobiDB-lite"/>
    </source>
</evidence>
<dbReference type="RefSeq" id="WP_007078245.1">
    <property type="nucleotide sequence ID" value="NZ_CM001024.1"/>
</dbReference>
<dbReference type="AlphaFoldDB" id="E2SB15"/>
<accession>E2SB15</accession>
<name>E2SB15_9ACTN</name>
<sequence>MTSPAERDPEHQDDPSTGGQTAGQGPVPAEPEDVPDAGEGRLGPQPGGDRLEEESD</sequence>
<feature type="compositionally biased region" description="Basic and acidic residues" evidence="1">
    <location>
        <begin position="1"/>
        <end position="14"/>
    </location>
</feature>
<organism evidence="2 3">
    <name type="scientific">Aeromicrobium marinum DSM 15272</name>
    <dbReference type="NCBI Taxonomy" id="585531"/>
    <lineage>
        <taxon>Bacteria</taxon>
        <taxon>Bacillati</taxon>
        <taxon>Actinomycetota</taxon>
        <taxon>Actinomycetes</taxon>
        <taxon>Propionibacteriales</taxon>
        <taxon>Nocardioidaceae</taxon>
        <taxon>Aeromicrobium</taxon>
    </lineage>
</organism>
<reference evidence="2" key="1">
    <citation type="submission" date="2010-08" db="EMBL/GenBank/DDBJ databases">
        <authorList>
            <person name="Muzny D."/>
            <person name="Qin X."/>
            <person name="Buhay C."/>
            <person name="Dugan-Rocha S."/>
            <person name="Ding Y."/>
            <person name="Chen G."/>
            <person name="Hawes A."/>
            <person name="Holder M."/>
            <person name="Jhangiani S."/>
            <person name="Johnson A."/>
            <person name="Khan Z."/>
            <person name="Li Z."/>
            <person name="Liu W."/>
            <person name="Liu X."/>
            <person name="Perez L."/>
            <person name="Shen H."/>
            <person name="Wang Q."/>
            <person name="Watt J."/>
            <person name="Xi L."/>
            <person name="Xin Y."/>
            <person name="Zhou J."/>
            <person name="Deng J."/>
            <person name="Jiang H."/>
            <person name="Liu Y."/>
            <person name="Qu J."/>
            <person name="Song X.-Z."/>
            <person name="Zhang L."/>
            <person name="Villasana D."/>
            <person name="Johnson A."/>
            <person name="Liu J."/>
            <person name="Liyanage D."/>
            <person name="Lorensuhewa L."/>
            <person name="Robinson T."/>
            <person name="Song A."/>
            <person name="Song B.-B."/>
            <person name="Dinh H."/>
            <person name="Thornton R."/>
            <person name="Coyle M."/>
            <person name="Francisco L."/>
            <person name="Jackson L."/>
            <person name="Javaid M."/>
            <person name="Korchina V."/>
            <person name="Kovar C."/>
            <person name="Mata R."/>
            <person name="Mathew T."/>
            <person name="Ngo R."/>
            <person name="Nguyen L."/>
            <person name="Nguyen N."/>
            <person name="Okwuonu G."/>
            <person name="Ongeri F."/>
            <person name="Pham C."/>
            <person name="Simmons D."/>
            <person name="Wilczek-Boney K."/>
            <person name="Hale W."/>
            <person name="Jakkamsetti A."/>
            <person name="Pham P."/>
            <person name="Ruth R."/>
            <person name="San Lucas F."/>
            <person name="Warren J."/>
            <person name="Zhang J."/>
            <person name="Zhao Z."/>
            <person name="Zhou C."/>
            <person name="Zhu D."/>
            <person name="Lee S."/>
            <person name="Bess C."/>
            <person name="Blankenburg K."/>
            <person name="Forbes L."/>
            <person name="Fu Q."/>
            <person name="Gubbala S."/>
            <person name="Hirani K."/>
            <person name="Jayaseelan J.C."/>
            <person name="Lara F."/>
            <person name="Munidasa M."/>
            <person name="Palculict T."/>
            <person name="Patil S."/>
            <person name="Pu L.-L."/>
            <person name="Saada N."/>
            <person name="Tang L."/>
            <person name="Weissenberger G."/>
            <person name="Zhu Y."/>
            <person name="Hemphill L."/>
            <person name="Shang Y."/>
            <person name="Youmans B."/>
            <person name="Ayvaz T."/>
            <person name="Ross M."/>
            <person name="Santibanez J."/>
            <person name="Aqrawi P."/>
            <person name="Gross S."/>
            <person name="Joshi V."/>
            <person name="Fowler G."/>
            <person name="Nazareth L."/>
            <person name="Reid J."/>
            <person name="Worley K."/>
            <person name="Petrosino J."/>
            <person name="Highlander S."/>
            <person name="Gibbs R."/>
        </authorList>
    </citation>
    <scope>NUCLEOTIDE SEQUENCE [LARGE SCALE GENOMIC DNA]</scope>
    <source>
        <strain evidence="2">DSM 15272</strain>
    </source>
</reference>
<proteinExistence type="predicted"/>
<dbReference type="Proteomes" id="UP000003111">
    <property type="component" value="Unassembled WGS sequence"/>
</dbReference>
<evidence type="ECO:0000313" key="3">
    <source>
        <dbReference type="Proteomes" id="UP000003111"/>
    </source>
</evidence>
<keyword evidence="3" id="KW-1185">Reference proteome</keyword>
<comment type="caution">
    <text evidence="2">The sequence shown here is derived from an EMBL/GenBank/DDBJ whole genome shotgun (WGS) entry which is preliminary data.</text>
</comment>